<gene>
    <name evidence="2" type="ORF">UFOPK2731_00307</name>
    <name evidence="3" type="ORF">UFOPK3161_00231</name>
    <name evidence="4" type="ORF">UFOPK3288_00691</name>
    <name evidence="1" type="ORF">UFOPK3962_00329</name>
    <name evidence="5" type="ORF">UFOPK4427_00145</name>
</gene>
<reference evidence="3" key="1">
    <citation type="submission" date="2020-05" db="EMBL/GenBank/DDBJ databases">
        <authorList>
            <person name="Chiriac C."/>
            <person name="Salcher M."/>
            <person name="Ghai R."/>
            <person name="Kavagutti S V."/>
        </authorList>
    </citation>
    <scope>NUCLEOTIDE SEQUENCE</scope>
</reference>
<organism evidence="3">
    <name type="scientific">freshwater metagenome</name>
    <dbReference type="NCBI Taxonomy" id="449393"/>
    <lineage>
        <taxon>unclassified sequences</taxon>
        <taxon>metagenomes</taxon>
        <taxon>ecological metagenomes</taxon>
    </lineage>
</organism>
<dbReference type="EMBL" id="CAESAH010000005">
    <property type="protein sequence ID" value="CAB4332674.1"/>
    <property type="molecule type" value="Genomic_DNA"/>
</dbReference>
<dbReference type="Gene3D" id="2.130.10.10">
    <property type="entry name" value="YVTN repeat-like/Quinoprotein amine dehydrogenase"/>
    <property type="match status" value="1"/>
</dbReference>
<dbReference type="EMBL" id="CAFBLC010000018">
    <property type="protein sequence ID" value="CAB4854467.1"/>
    <property type="molecule type" value="Genomic_DNA"/>
</dbReference>
<protein>
    <submittedName>
        <fullName evidence="3">Unannotated protein</fullName>
    </submittedName>
</protein>
<dbReference type="AlphaFoldDB" id="A0A6J6Z4E5"/>
<dbReference type="SUPFAM" id="SSF63829">
    <property type="entry name" value="Calcium-dependent phosphotriesterase"/>
    <property type="match status" value="1"/>
</dbReference>
<evidence type="ECO:0000313" key="3">
    <source>
        <dbReference type="EMBL" id="CAB4816319.1"/>
    </source>
</evidence>
<proteinExistence type="predicted"/>
<evidence type="ECO:0000313" key="4">
    <source>
        <dbReference type="EMBL" id="CAB4854467.1"/>
    </source>
</evidence>
<dbReference type="EMBL" id="CAFABC010000003">
    <property type="protein sequence ID" value="CAB4816319.1"/>
    <property type="molecule type" value="Genomic_DNA"/>
</dbReference>
<dbReference type="EMBL" id="CAEZYO010000005">
    <property type="protein sequence ID" value="CAB4723293.1"/>
    <property type="molecule type" value="Genomic_DNA"/>
</dbReference>
<sequence>MPILNFQSMKARRTGSKNAFNYTFGFIALVVVASLGSTLAANINLNSGPVEFGQGVTQATACDNQITVTPYSTFINAPGNAGHFFTSVQLSGIDGSSDHCGGKSFKISAYGSSGLISLYTDTAGTSDQSDDTPHFYWQGTLPLGSNSLVATFSHNADSSYGLAPAQNVVKITIETVPGSGTLYGLTGAGIHDSDGEADSANLYMLTINEGSDFTYELVGALKYNGEQIIHATGLSWDPVDSMFYFVSNDSDSLFKFDPTTATNGEINVYLVGHSNYTPYPDLAFDPTGQLWGWSEADDNLIKIDKTDASIEVFEKDIDTWSTGLASDLEGRIWLKTDTLYLLIDSNGVTGNPQYGRNLPSDRANMLTVDSSGIFWTGARIAGSPNFTEIYKFDISGLSQGSDDIPYTFVGNVPGIRLSSIEFTN</sequence>
<dbReference type="InterPro" id="IPR015943">
    <property type="entry name" value="WD40/YVTN_repeat-like_dom_sf"/>
</dbReference>
<evidence type="ECO:0000313" key="1">
    <source>
        <dbReference type="EMBL" id="CAB4332674.1"/>
    </source>
</evidence>
<evidence type="ECO:0000313" key="5">
    <source>
        <dbReference type="EMBL" id="CAB5135397.1"/>
    </source>
</evidence>
<evidence type="ECO:0000313" key="2">
    <source>
        <dbReference type="EMBL" id="CAB4723293.1"/>
    </source>
</evidence>
<name>A0A6J6Z4E5_9ZZZZ</name>
<accession>A0A6J6Z4E5</accession>
<dbReference type="EMBL" id="CAFBRY010000002">
    <property type="protein sequence ID" value="CAB5135397.1"/>
    <property type="molecule type" value="Genomic_DNA"/>
</dbReference>